<proteinExistence type="predicted"/>
<accession>A0A1H1Z931</accession>
<dbReference type="OrthoDB" id="4162738at2"/>
<dbReference type="InterPro" id="IPR025851">
    <property type="entry name" value="SUKH-4"/>
</dbReference>
<gene>
    <name evidence="1" type="ORF">SAMN04489716_3196</name>
</gene>
<name>A0A1H1Z931_9ACTN</name>
<dbReference type="STRING" id="113562.SAMN04489716_3196"/>
<organism evidence="1 2">
    <name type="scientific">Actinoplanes derwentensis</name>
    <dbReference type="NCBI Taxonomy" id="113562"/>
    <lineage>
        <taxon>Bacteria</taxon>
        <taxon>Bacillati</taxon>
        <taxon>Actinomycetota</taxon>
        <taxon>Actinomycetes</taxon>
        <taxon>Micromonosporales</taxon>
        <taxon>Micromonosporaceae</taxon>
        <taxon>Actinoplanes</taxon>
    </lineage>
</organism>
<reference evidence="1 2" key="1">
    <citation type="submission" date="2016-10" db="EMBL/GenBank/DDBJ databases">
        <authorList>
            <person name="de Groot N.N."/>
        </authorList>
    </citation>
    <scope>NUCLEOTIDE SEQUENCE [LARGE SCALE GENOMIC DNA]</scope>
    <source>
        <strain evidence="1 2">DSM 43941</strain>
    </source>
</reference>
<dbReference type="EMBL" id="LT629758">
    <property type="protein sequence ID" value="SDT30002.1"/>
    <property type="molecule type" value="Genomic_DNA"/>
</dbReference>
<dbReference type="Pfam" id="PF14435">
    <property type="entry name" value="SUKH-4"/>
    <property type="match status" value="1"/>
</dbReference>
<sequence length="175" mass="19399">MDENERFPVLPKPRFTLVRIAVPVDVPDHVKKSLAETGVPAGLIGYEYQALPAAVHLDGPLGGHLVAFGSSGAFGRVCVDVHTGAVRYVPEPGSTYVSEVNRDVGSFTRCVAAVIDRFPFYEEDSDEEEFWRLAGELRDIVRSYDPGKYAEDGFWDLFCEDAAQGYYSDWDYPGP</sequence>
<protein>
    <submittedName>
        <fullName evidence="1">SUKH-4 immunity protein</fullName>
    </submittedName>
</protein>
<keyword evidence="2" id="KW-1185">Reference proteome</keyword>
<evidence type="ECO:0000313" key="2">
    <source>
        <dbReference type="Proteomes" id="UP000198688"/>
    </source>
</evidence>
<dbReference type="AlphaFoldDB" id="A0A1H1Z931"/>
<evidence type="ECO:0000313" key="1">
    <source>
        <dbReference type="EMBL" id="SDT30002.1"/>
    </source>
</evidence>
<dbReference type="Proteomes" id="UP000198688">
    <property type="component" value="Chromosome I"/>
</dbReference>
<dbReference type="RefSeq" id="WP_092557134.1">
    <property type="nucleotide sequence ID" value="NZ_BOMJ01000001.1"/>
</dbReference>